<evidence type="ECO:0000313" key="2">
    <source>
        <dbReference type="Proteomes" id="UP001324115"/>
    </source>
</evidence>
<protein>
    <submittedName>
        <fullName evidence="1">Uncharacterized protein</fullName>
    </submittedName>
</protein>
<dbReference type="EMBL" id="JAXUIC010000009">
    <property type="protein sequence ID" value="KAK4570889.1"/>
    <property type="molecule type" value="Genomic_DNA"/>
</dbReference>
<sequence>MCLCAKTMASKKFITLGFLFILMFLFAQKWHPDLGLPNLTTQR</sequence>
<gene>
    <name evidence="1" type="ORF">RGQ29_029662</name>
</gene>
<keyword evidence="2" id="KW-1185">Reference proteome</keyword>
<accession>A0AAN7EG99</accession>
<dbReference type="Proteomes" id="UP001324115">
    <property type="component" value="Unassembled WGS sequence"/>
</dbReference>
<dbReference type="AlphaFoldDB" id="A0AAN7EG99"/>
<name>A0AAN7EG99_QUERU</name>
<proteinExistence type="predicted"/>
<evidence type="ECO:0000313" key="1">
    <source>
        <dbReference type="EMBL" id="KAK4570889.1"/>
    </source>
</evidence>
<comment type="caution">
    <text evidence="1">The sequence shown here is derived from an EMBL/GenBank/DDBJ whole genome shotgun (WGS) entry which is preliminary data.</text>
</comment>
<organism evidence="1 2">
    <name type="scientific">Quercus rubra</name>
    <name type="common">Northern red oak</name>
    <name type="synonym">Quercus borealis</name>
    <dbReference type="NCBI Taxonomy" id="3512"/>
    <lineage>
        <taxon>Eukaryota</taxon>
        <taxon>Viridiplantae</taxon>
        <taxon>Streptophyta</taxon>
        <taxon>Embryophyta</taxon>
        <taxon>Tracheophyta</taxon>
        <taxon>Spermatophyta</taxon>
        <taxon>Magnoliopsida</taxon>
        <taxon>eudicotyledons</taxon>
        <taxon>Gunneridae</taxon>
        <taxon>Pentapetalae</taxon>
        <taxon>rosids</taxon>
        <taxon>fabids</taxon>
        <taxon>Fagales</taxon>
        <taxon>Fagaceae</taxon>
        <taxon>Quercus</taxon>
    </lineage>
</organism>
<reference evidence="1 2" key="1">
    <citation type="journal article" date="2023" name="G3 (Bethesda)">
        <title>A haplotype-resolved chromosome-scale genome for Quercus rubra L. provides insights into the genetics of adaptive traits for red oak species.</title>
        <authorList>
            <person name="Kapoor B."/>
            <person name="Jenkins J."/>
            <person name="Schmutz J."/>
            <person name="Zhebentyayeva T."/>
            <person name="Kuelheim C."/>
            <person name="Coggeshall M."/>
            <person name="Heim C."/>
            <person name="Lasky J.R."/>
            <person name="Leites L."/>
            <person name="Islam-Faridi N."/>
            <person name="Romero-Severson J."/>
            <person name="DeLeo V.L."/>
            <person name="Lucas S.M."/>
            <person name="Lazic D."/>
            <person name="Gailing O."/>
            <person name="Carlson J."/>
            <person name="Staton M."/>
        </authorList>
    </citation>
    <scope>NUCLEOTIDE SEQUENCE [LARGE SCALE GENOMIC DNA]</scope>
    <source>
        <strain evidence="1">Pseudo-F2</strain>
    </source>
</reference>